<evidence type="ECO:0000256" key="1">
    <source>
        <dbReference type="ARBA" id="ARBA00004479"/>
    </source>
</evidence>
<evidence type="ECO:0000313" key="15">
    <source>
        <dbReference type="Proteomes" id="UP000504617"/>
    </source>
</evidence>
<feature type="chain" id="PRO_5026770733" evidence="13">
    <location>
        <begin position="31"/>
        <end position="268"/>
    </location>
</feature>
<comment type="subcellular location">
    <subcellularLocation>
        <location evidence="1">Membrane</location>
        <topology evidence="1">Single-pass type I membrane protein</topology>
    </subcellularLocation>
</comment>
<dbReference type="GO" id="GO:0042613">
    <property type="term" value="C:MHC class II protein complex"/>
    <property type="evidence" value="ECO:0007669"/>
    <property type="project" value="UniProtKB-KW"/>
</dbReference>
<keyword evidence="5" id="KW-0391">Immunity</keyword>
<keyword evidence="3 12" id="KW-0812">Transmembrane</keyword>
<dbReference type="GO" id="GO:0002250">
    <property type="term" value="P:adaptive immune response"/>
    <property type="evidence" value="ECO:0007669"/>
    <property type="project" value="UniProtKB-KW"/>
</dbReference>
<dbReference type="InterPro" id="IPR050160">
    <property type="entry name" value="MHC/Immunoglobulin"/>
</dbReference>
<dbReference type="InterPro" id="IPR036179">
    <property type="entry name" value="Ig-like_dom_sf"/>
</dbReference>
<feature type="domain" description="Ig-like" evidence="14">
    <location>
        <begin position="126"/>
        <end position="206"/>
    </location>
</feature>
<dbReference type="OrthoDB" id="9048227at2759"/>
<keyword evidence="10" id="KW-0325">Glycoprotein</keyword>
<evidence type="ECO:0000313" key="16">
    <source>
        <dbReference type="RefSeq" id="XP_013929673.1"/>
    </source>
</evidence>
<sequence>MAGQGNEAGGPLGLARLLLLFLALAELGRAQDIPSIPGEEILSQVAFVQKTRRNTSSSSEFMFEFNDDEIFHVDLEERQTIWRLPEFGRFTSFQAEGAQGNIAVLQSNLEILMKRSNYTPATNQPPKLMVYTERTVEMEEPNILICMADNFSPPVLNMTWAKNGQPVTEGVQTMDYYPKKDHAFRRFSYLPFVPNEDDIYSCEVEHWGLQKPLGKIWHANIPQPLQETTETVVCAVGLAIGLVGIVVGTGLMIKSRRMGEASYRRGNL</sequence>
<keyword evidence="8 12" id="KW-0472">Membrane</keyword>
<dbReference type="AlphaFoldDB" id="A0A6I9YYA8"/>
<evidence type="ECO:0000256" key="4">
    <source>
        <dbReference type="ARBA" id="ARBA00022729"/>
    </source>
</evidence>
<dbReference type="SUPFAM" id="SSF54452">
    <property type="entry name" value="MHC antigen-recognition domain"/>
    <property type="match status" value="1"/>
</dbReference>
<dbReference type="SUPFAM" id="SSF48726">
    <property type="entry name" value="Immunoglobulin"/>
    <property type="match status" value="1"/>
</dbReference>
<dbReference type="SMART" id="SM00920">
    <property type="entry name" value="MHC_II_alpha"/>
    <property type="match status" value="1"/>
</dbReference>
<keyword evidence="4 13" id="KW-0732">Signal</keyword>
<dbReference type="GO" id="GO:0002504">
    <property type="term" value="P:antigen processing and presentation of peptide or polysaccharide antigen via MHC class II"/>
    <property type="evidence" value="ECO:0007669"/>
    <property type="project" value="UniProtKB-KW"/>
</dbReference>
<gene>
    <name evidence="16" type="primary">LOC106555364</name>
</gene>
<dbReference type="InterPro" id="IPR007110">
    <property type="entry name" value="Ig-like_dom"/>
</dbReference>
<accession>A0A6I9YYA8</accession>
<evidence type="ECO:0000256" key="11">
    <source>
        <dbReference type="ARBA" id="ARBA00023182"/>
    </source>
</evidence>
<evidence type="ECO:0000256" key="5">
    <source>
        <dbReference type="ARBA" id="ARBA00022859"/>
    </source>
</evidence>
<comment type="similarity">
    <text evidence="2">Belongs to the MHC class II family.</text>
</comment>
<dbReference type="Gene3D" id="2.60.40.10">
    <property type="entry name" value="Immunoglobulins"/>
    <property type="match status" value="1"/>
</dbReference>
<dbReference type="InterPro" id="IPR011162">
    <property type="entry name" value="MHC_I/II-like_Ag-recog"/>
</dbReference>
<dbReference type="Pfam" id="PF07654">
    <property type="entry name" value="C1-set"/>
    <property type="match status" value="1"/>
</dbReference>
<dbReference type="Pfam" id="PF00993">
    <property type="entry name" value="MHC_II_alpha"/>
    <property type="match status" value="1"/>
</dbReference>
<dbReference type="PROSITE" id="PS00290">
    <property type="entry name" value="IG_MHC"/>
    <property type="match status" value="1"/>
</dbReference>
<dbReference type="Proteomes" id="UP000504617">
    <property type="component" value="Unplaced"/>
</dbReference>
<dbReference type="PROSITE" id="PS50835">
    <property type="entry name" value="IG_LIKE"/>
    <property type="match status" value="1"/>
</dbReference>
<keyword evidence="15" id="KW-1185">Reference proteome</keyword>
<keyword evidence="7" id="KW-1064">Adaptive immunity</keyword>
<dbReference type="GeneID" id="106555364"/>
<reference evidence="16" key="1">
    <citation type="submission" date="2025-08" db="UniProtKB">
        <authorList>
            <consortium name="RefSeq"/>
        </authorList>
    </citation>
    <scope>IDENTIFICATION</scope>
    <source>
        <tissue evidence="16">Skeletal muscle</tissue>
    </source>
</reference>
<evidence type="ECO:0000256" key="9">
    <source>
        <dbReference type="ARBA" id="ARBA00023157"/>
    </source>
</evidence>
<dbReference type="CDD" id="cd05767">
    <property type="entry name" value="IgC1_MHC_II_alpha"/>
    <property type="match status" value="1"/>
</dbReference>
<keyword evidence="11" id="KW-0491">MHC II</keyword>
<evidence type="ECO:0000256" key="12">
    <source>
        <dbReference type="SAM" id="Phobius"/>
    </source>
</evidence>
<evidence type="ECO:0000256" key="3">
    <source>
        <dbReference type="ARBA" id="ARBA00022692"/>
    </source>
</evidence>
<feature type="transmembrane region" description="Helical" evidence="12">
    <location>
        <begin position="235"/>
        <end position="253"/>
    </location>
</feature>
<dbReference type="RefSeq" id="XP_013929673.1">
    <property type="nucleotide sequence ID" value="XM_014074198.1"/>
</dbReference>
<dbReference type="Gene3D" id="3.10.320.10">
    <property type="entry name" value="Class II Histocompatibility Antigen, M Beta Chain, Chain B, domain 1"/>
    <property type="match status" value="1"/>
</dbReference>
<dbReference type="SMART" id="SM00407">
    <property type="entry name" value="IGc1"/>
    <property type="match status" value="1"/>
</dbReference>
<proteinExistence type="inferred from homology"/>
<dbReference type="PANTHER" id="PTHR19944">
    <property type="entry name" value="MHC CLASS II-RELATED"/>
    <property type="match status" value="1"/>
</dbReference>
<feature type="signal peptide" evidence="13">
    <location>
        <begin position="1"/>
        <end position="30"/>
    </location>
</feature>
<dbReference type="InterPro" id="IPR003597">
    <property type="entry name" value="Ig_C1-set"/>
</dbReference>
<name>A0A6I9YYA8_9SAUR</name>
<dbReference type="PANTHER" id="PTHR19944:SF86">
    <property type="entry name" value="HLA CLASS II HISTOCOMPATIBILITY ANTIGEN, DR ALPHA CHAIN"/>
    <property type="match status" value="1"/>
</dbReference>
<evidence type="ECO:0000256" key="10">
    <source>
        <dbReference type="ARBA" id="ARBA00023180"/>
    </source>
</evidence>
<evidence type="ECO:0000256" key="7">
    <source>
        <dbReference type="ARBA" id="ARBA00023130"/>
    </source>
</evidence>
<dbReference type="InterPro" id="IPR013783">
    <property type="entry name" value="Ig-like_fold"/>
</dbReference>
<keyword evidence="9" id="KW-1015">Disulfide bond</keyword>
<protein>
    <submittedName>
        <fullName evidence="16">HLA class II histocompatibility antigen, DR alpha chain</fullName>
    </submittedName>
</protein>
<evidence type="ECO:0000256" key="13">
    <source>
        <dbReference type="SAM" id="SignalP"/>
    </source>
</evidence>
<dbReference type="KEGG" id="tsr:106555364"/>
<organism evidence="15 16">
    <name type="scientific">Thamnophis sirtalis</name>
    <dbReference type="NCBI Taxonomy" id="35019"/>
    <lineage>
        <taxon>Eukaryota</taxon>
        <taxon>Metazoa</taxon>
        <taxon>Chordata</taxon>
        <taxon>Craniata</taxon>
        <taxon>Vertebrata</taxon>
        <taxon>Euteleostomi</taxon>
        <taxon>Lepidosauria</taxon>
        <taxon>Squamata</taxon>
        <taxon>Bifurcata</taxon>
        <taxon>Unidentata</taxon>
        <taxon>Episquamata</taxon>
        <taxon>Toxicofera</taxon>
        <taxon>Serpentes</taxon>
        <taxon>Colubroidea</taxon>
        <taxon>Colubridae</taxon>
        <taxon>Natricinae</taxon>
        <taxon>Thamnophis</taxon>
    </lineage>
</organism>
<keyword evidence="6 12" id="KW-1133">Transmembrane helix</keyword>
<dbReference type="InterPro" id="IPR003006">
    <property type="entry name" value="Ig/MHC_CS"/>
</dbReference>
<evidence type="ECO:0000256" key="8">
    <source>
        <dbReference type="ARBA" id="ARBA00023136"/>
    </source>
</evidence>
<evidence type="ECO:0000256" key="6">
    <source>
        <dbReference type="ARBA" id="ARBA00022989"/>
    </source>
</evidence>
<evidence type="ECO:0000256" key="2">
    <source>
        <dbReference type="ARBA" id="ARBA00007394"/>
    </source>
</evidence>
<dbReference type="InterPro" id="IPR014745">
    <property type="entry name" value="MHC_II_a/b_N"/>
</dbReference>
<dbReference type="InterPro" id="IPR001003">
    <property type="entry name" value="MHC_II_a_N"/>
</dbReference>
<evidence type="ECO:0000259" key="14">
    <source>
        <dbReference type="PROSITE" id="PS50835"/>
    </source>
</evidence>